<dbReference type="InterPro" id="IPR047867">
    <property type="entry name" value="Ribosomal_uL22_bac/org-type"/>
</dbReference>
<evidence type="ECO:0000256" key="4">
    <source>
        <dbReference type="RuleBase" id="RU004005"/>
    </source>
</evidence>
<evidence type="ECO:0000256" key="3">
    <source>
        <dbReference type="ARBA" id="ARBA00023274"/>
    </source>
</evidence>
<dbReference type="OrthoDB" id="416470at2759"/>
<dbReference type="HOGENOM" id="CLU_081667_0_0_1"/>
<dbReference type="EMBL" id="AOGT01001187">
    <property type="protein sequence ID" value="EMG48223.1"/>
    <property type="molecule type" value="Genomic_DNA"/>
</dbReference>
<gene>
    <name evidence="5" type="ORF">G210_1231</name>
</gene>
<dbReference type="STRING" id="1245528.M3J814"/>
<keyword evidence="2 4" id="KW-0689">Ribosomal protein</keyword>
<proteinExistence type="inferred from homology"/>
<evidence type="ECO:0000256" key="2">
    <source>
        <dbReference type="ARBA" id="ARBA00022980"/>
    </source>
</evidence>
<name>M3J814_CANMX</name>
<dbReference type="Proteomes" id="UP000011777">
    <property type="component" value="Unassembled WGS sequence"/>
</dbReference>
<evidence type="ECO:0000313" key="6">
    <source>
        <dbReference type="Proteomes" id="UP000011777"/>
    </source>
</evidence>
<dbReference type="PANTHER" id="PTHR13501">
    <property type="entry name" value="CHLOROPLAST 50S RIBOSOMAL PROTEIN L22-RELATED"/>
    <property type="match status" value="1"/>
</dbReference>
<keyword evidence="3 4" id="KW-0687">Ribonucleoprotein</keyword>
<dbReference type="OMA" id="WVQLADK"/>
<dbReference type="GO" id="GO:0006412">
    <property type="term" value="P:translation"/>
    <property type="evidence" value="ECO:0007669"/>
    <property type="project" value="InterPro"/>
</dbReference>
<dbReference type="Gene3D" id="3.90.470.10">
    <property type="entry name" value="Ribosomal protein L22/L17"/>
    <property type="match status" value="1"/>
</dbReference>
<dbReference type="eggNOG" id="KOG1711">
    <property type="taxonomic scope" value="Eukaryota"/>
</dbReference>
<dbReference type="SUPFAM" id="SSF54843">
    <property type="entry name" value="Ribosomal protein L22"/>
    <property type="match status" value="1"/>
</dbReference>
<protein>
    <submittedName>
        <fullName evidence="5">Uncharacterized protein</fullName>
    </submittedName>
</protein>
<dbReference type="GO" id="GO:0005762">
    <property type="term" value="C:mitochondrial large ribosomal subunit"/>
    <property type="evidence" value="ECO:0007669"/>
    <property type="project" value="TreeGrafter"/>
</dbReference>
<comment type="similarity">
    <text evidence="1 4">Belongs to the universal ribosomal protein uL22 family.</text>
</comment>
<evidence type="ECO:0000313" key="5">
    <source>
        <dbReference type="EMBL" id="EMG48223.1"/>
    </source>
</evidence>
<dbReference type="Pfam" id="PF00237">
    <property type="entry name" value="Ribosomal_L22"/>
    <property type="match status" value="1"/>
</dbReference>
<evidence type="ECO:0000256" key="1">
    <source>
        <dbReference type="ARBA" id="ARBA00009451"/>
    </source>
</evidence>
<dbReference type="PANTHER" id="PTHR13501:SF8">
    <property type="entry name" value="LARGE RIBOSOMAL SUBUNIT PROTEIN UL22M"/>
    <property type="match status" value="1"/>
</dbReference>
<reference evidence="5 6" key="1">
    <citation type="submission" date="2013-02" db="EMBL/GenBank/DDBJ databases">
        <title>Genome sequence of Candida maltosa Xu316, a potential industrial strain for xylitol and ethanol production.</title>
        <authorList>
            <person name="Yu J."/>
            <person name="Wang Q."/>
            <person name="Geng X."/>
            <person name="Bao W."/>
            <person name="He P."/>
            <person name="Cai J."/>
        </authorList>
    </citation>
    <scope>NUCLEOTIDE SEQUENCE [LARGE SCALE GENOMIC DNA]</scope>
    <source>
        <strain evidence="6">Xu316</strain>
    </source>
</reference>
<dbReference type="GO" id="GO:0003735">
    <property type="term" value="F:structural constituent of ribosome"/>
    <property type="evidence" value="ECO:0007669"/>
    <property type="project" value="InterPro"/>
</dbReference>
<sequence length="294" mass="34823">MNRFSIITKSLFGRNVRSPLSIHQRLLSQTTTKFSLLGDVTENKLEKIDLKPKSESSELETESESSKVDINTITRETDEKLIQFHEEEAEKKRVKVEDYIHPLKIQLFNQNVSLNGFFKNGQIMKQQDTGKYVKFTLTDKELDLLEPTIYLHSFRIKSSMKKATIVNRMVRKYNVKTAINQLHFNSKKMSTELEKLLKKGLEEARMRNLDEDQLYIDRLWVGSDGDWIKRVDIKGRGRHGVIKHKYVHLKAVLKTEQTKNRLAWEKNQKELKIKPRMYLNNEPLNFKVRPWYKW</sequence>
<dbReference type="AlphaFoldDB" id="M3J814"/>
<dbReference type="InterPro" id="IPR036394">
    <property type="entry name" value="Ribosomal_uL22_sf"/>
</dbReference>
<dbReference type="InterPro" id="IPR001063">
    <property type="entry name" value="Ribosomal_uL22"/>
</dbReference>
<accession>M3J814</accession>
<keyword evidence="6" id="KW-1185">Reference proteome</keyword>
<comment type="caution">
    <text evidence="5">The sequence shown here is derived from an EMBL/GenBank/DDBJ whole genome shotgun (WGS) entry which is preliminary data.</text>
</comment>
<organism evidence="5 6">
    <name type="scientific">Candida maltosa (strain Xu316)</name>
    <name type="common">Yeast</name>
    <dbReference type="NCBI Taxonomy" id="1245528"/>
    <lineage>
        <taxon>Eukaryota</taxon>
        <taxon>Fungi</taxon>
        <taxon>Dikarya</taxon>
        <taxon>Ascomycota</taxon>
        <taxon>Saccharomycotina</taxon>
        <taxon>Pichiomycetes</taxon>
        <taxon>Debaryomycetaceae</taxon>
        <taxon>Candida/Lodderomyces clade</taxon>
        <taxon>Candida</taxon>
    </lineage>
</organism>